<organism evidence="2 3">
    <name type="scientific">Sulfuricaulis limicola</name>
    <dbReference type="NCBI Taxonomy" id="1620215"/>
    <lineage>
        <taxon>Bacteria</taxon>
        <taxon>Pseudomonadati</taxon>
        <taxon>Pseudomonadota</taxon>
        <taxon>Gammaproteobacteria</taxon>
        <taxon>Acidiferrobacterales</taxon>
        <taxon>Acidiferrobacteraceae</taxon>
        <taxon>Sulfuricaulis</taxon>
    </lineage>
</organism>
<protein>
    <submittedName>
        <fullName evidence="2">Uncharacterized protein</fullName>
    </submittedName>
</protein>
<name>A0A1B4XIP7_9GAMM</name>
<accession>A0A1B4XIP7</accession>
<keyword evidence="1" id="KW-1133">Transmembrane helix</keyword>
<keyword evidence="3" id="KW-1185">Reference proteome</keyword>
<sequence>MRKFIVIITLLYTAAAVAALGFISSWFREGLVLGESAIVTTLAISVPAALLIAILAWWKYNEWLTLLLVAVILGAGGYVMKLHHDAYGEWLPTNVSADTETSGTALLNAHGQAIRYHLELHNPGTVSHREYLIVMRDAREQRIRLPLFGDAHSGYVSAKNPADWIVLRPTTDANVYTAETGQFLFVRKSFTVDLHAGKVTAVAALPVQ</sequence>
<evidence type="ECO:0000313" key="2">
    <source>
        <dbReference type="EMBL" id="BAV34668.1"/>
    </source>
</evidence>
<dbReference type="Proteomes" id="UP000243180">
    <property type="component" value="Chromosome"/>
</dbReference>
<dbReference type="AlphaFoldDB" id="A0A1B4XIP7"/>
<evidence type="ECO:0000313" key="3">
    <source>
        <dbReference type="Proteomes" id="UP000243180"/>
    </source>
</evidence>
<dbReference type="EMBL" id="AP014879">
    <property type="protein sequence ID" value="BAV34668.1"/>
    <property type="molecule type" value="Genomic_DNA"/>
</dbReference>
<proteinExistence type="predicted"/>
<feature type="transmembrane region" description="Helical" evidence="1">
    <location>
        <begin position="63"/>
        <end position="80"/>
    </location>
</feature>
<reference evidence="2 3" key="1">
    <citation type="submission" date="2015-05" db="EMBL/GenBank/DDBJ databases">
        <title>Complete genome sequence of a sulfur-oxidizing gammaproteobacterium strain HA5.</title>
        <authorList>
            <person name="Miura A."/>
            <person name="Kojima H."/>
            <person name="Fukui M."/>
        </authorList>
    </citation>
    <scope>NUCLEOTIDE SEQUENCE [LARGE SCALE GENOMIC DNA]</scope>
    <source>
        <strain evidence="2 3">HA5</strain>
    </source>
</reference>
<keyword evidence="1" id="KW-0472">Membrane</keyword>
<dbReference type="InParanoid" id="A0A1B4XIP7"/>
<dbReference type="RefSeq" id="WP_096361380.1">
    <property type="nucleotide sequence ID" value="NZ_AP014879.1"/>
</dbReference>
<gene>
    <name evidence="2" type="ORF">SCL_2391</name>
</gene>
<evidence type="ECO:0000256" key="1">
    <source>
        <dbReference type="SAM" id="Phobius"/>
    </source>
</evidence>
<dbReference type="KEGG" id="slim:SCL_2391"/>
<keyword evidence="1" id="KW-0812">Transmembrane</keyword>
<feature type="transmembrane region" description="Helical" evidence="1">
    <location>
        <begin position="6"/>
        <end position="27"/>
    </location>
</feature>
<feature type="transmembrane region" description="Helical" evidence="1">
    <location>
        <begin position="39"/>
        <end position="57"/>
    </location>
</feature>